<name>A0A4Q4N672_ALTAL</name>
<accession>A0A4Q4N672</accession>
<protein>
    <submittedName>
        <fullName evidence="1">Uncharacterized protein</fullName>
    </submittedName>
</protein>
<dbReference type="Proteomes" id="UP000291422">
    <property type="component" value="Unassembled WGS sequence"/>
</dbReference>
<proteinExistence type="predicted"/>
<dbReference type="Gene3D" id="3.40.1190.20">
    <property type="match status" value="1"/>
</dbReference>
<reference evidence="2" key="1">
    <citation type="journal article" date="2019" name="bioRxiv">
        <title>Genomics, evolutionary history and diagnostics of the Alternaria alternata species group including apple and Asian pear pathotypes.</title>
        <authorList>
            <person name="Armitage A.D."/>
            <person name="Cockerton H.M."/>
            <person name="Sreenivasaprasad S."/>
            <person name="Woodhall J.W."/>
            <person name="Lane C.R."/>
            <person name="Harrison R.J."/>
            <person name="Clarkson J.P."/>
        </authorList>
    </citation>
    <scope>NUCLEOTIDE SEQUENCE [LARGE SCALE GENOMIC DNA]</scope>
    <source>
        <strain evidence="2">FERA 1177</strain>
    </source>
</reference>
<evidence type="ECO:0000313" key="1">
    <source>
        <dbReference type="EMBL" id="RYN70260.1"/>
    </source>
</evidence>
<organism evidence="1 2">
    <name type="scientific">Alternaria alternata</name>
    <name type="common">Alternaria rot fungus</name>
    <name type="synonym">Torula alternata</name>
    <dbReference type="NCBI Taxonomy" id="5599"/>
    <lineage>
        <taxon>Eukaryota</taxon>
        <taxon>Fungi</taxon>
        <taxon>Dikarya</taxon>
        <taxon>Ascomycota</taxon>
        <taxon>Pezizomycotina</taxon>
        <taxon>Dothideomycetes</taxon>
        <taxon>Pleosporomycetidae</taxon>
        <taxon>Pleosporales</taxon>
        <taxon>Pleosporineae</taxon>
        <taxon>Pleosporaceae</taxon>
        <taxon>Alternaria</taxon>
        <taxon>Alternaria sect. Alternaria</taxon>
        <taxon>Alternaria alternata complex</taxon>
    </lineage>
</organism>
<dbReference type="EMBL" id="PDXD01000042">
    <property type="protein sequence ID" value="RYN70260.1"/>
    <property type="molecule type" value="Genomic_DNA"/>
</dbReference>
<gene>
    <name evidence="1" type="ORF">AA0117_g10693</name>
</gene>
<dbReference type="PANTHER" id="PTHR47098">
    <property type="entry name" value="PROTEIN MAK32"/>
    <property type="match status" value="1"/>
</dbReference>
<evidence type="ECO:0000313" key="2">
    <source>
        <dbReference type="Proteomes" id="UP000291422"/>
    </source>
</evidence>
<dbReference type="SUPFAM" id="SSF53613">
    <property type="entry name" value="Ribokinase-like"/>
    <property type="match status" value="1"/>
</dbReference>
<sequence length="226" mass="24478">MDTPSTGLEAAQCIDTVSLGMVVIDEIRLPSRPPLVDKARGSGIYATLGSRLFATRAQSKRIGCLALAGYDFPNAGRSFATPPAPLKPSPSDLVNTVLLGSQAFHMLATPEEIEKQIPELIKLRAQYGITERPFVVWKPFPASCTRQNRHAYLQACRHVDVFSPNHLEISALFEDTSPKGFQPDQLEAYALEFCKGTGVSGNGIVVVRCGEYGSLTTRNAATAKQV</sequence>
<comment type="caution">
    <text evidence="1">The sequence shown here is derived from an EMBL/GenBank/DDBJ whole genome shotgun (WGS) entry which is preliminary data.</text>
</comment>
<dbReference type="VEuPathDB" id="FungiDB:CC77DRAFT_1095794"/>
<dbReference type="AlphaFoldDB" id="A0A4Q4N672"/>
<dbReference type="InterPro" id="IPR029056">
    <property type="entry name" value="Ribokinase-like"/>
</dbReference>
<dbReference type="PANTHER" id="PTHR47098:SF1">
    <property type="entry name" value="PFKB FAMILY CARBOHYDRATE KINASE SUPERFAMILY (AFU_ORTHOLOGUE AFUA_4G09500)"/>
    <property type="match status" value="1"/>
</dbReference>